<evidence type="ECO:0000259" key="1">
    <source>
        <dbReference type="PROSITE" id="PS50200"/>
    </source>
</evidence>
<dbReference type="AlphaFoldDB" id="A0A8J2KJP4"/>
<keyword evidence="3" id="KW-1185">Reference proteome</keyword>
<evidence type="ECO:0000313" key="2">
    <source>
        <dbReference type="EMBL" id="CAG7726581.1"/>
    </source>
</evidence>
<organism evidence="2 3">
    <name type="scientific">Allacma fusca</name>
    <dbReference type="NCBI Taxonomy" id="39272"/>
    <lineage>
        <taxon>Eukaryota</taxon>
        <taxon>Metazoa</taxon>
        <taxon>Ecdysozoa</taxon>
        <taxon>Arthropoda</taxon>
        <taxon>Hexapoda</taxon>
        <taxon>Collembola</taxon>
        <taxon>Symphypleona</taxon>
        <taxon>Sminthuridae</taxon>
        <taxon>Allacma</taxon>
    </lineage>
</organism>
<dbReference type="Proteomes" id="UP000708208">
    <property type="component" value="Unassembled WGS sequence"/>
</dbReference>
<feature type="domain" description="Ras-associating" evidence="1">
    <location>
        <begin position="322"/>
        <end position="355"/>
    </location>
</feature>
<gene>
    <name evidence="2" type="ORF">AFUS01_LOCUS15489</name>
</gene>
<dbReference type="PROSITE" id="PS50200">
    <property type="entry name" value="RA"/>
    <property type="match status" value="1"/>
</dbReference>
<sequence>MTEARKHLSKLQDLQKRLDTIWKGSRWIIDVVTISRDKSVALVSVETLLDTSSESELAFPFTETRSNDHGNQPQIRVSIPNFSGEQIISKFDGTSPLFSSISSLSLRPLPESCTDVEKAAQISSQLVDENPFLFKPGLDSIHSSQSQCDVSNFILSQAQSAERILSSSLHDLYSSGGTYKTNHLLNASLVNQATNGSSSKRNVIVPDCVSLPCQYDFYLRFGIHPLPMRSRRSNTNIKTDSTCQLGAPKSTNFSVLTQSAVASSLGCTSTSCAHVVNVPATNTYTVAGEFSLSHPSTIIQVYAAYDCGLSEGTSVKIQIISVVGARERCLRNDFNPLQLQNPWKSGKMYVRRRRDVTAAIEMNSR</sequence>
<name>A0A8J2KJP4_9HEXA</name>
<dbReference type="InterPro" id="IPR000159">
    <property type="entry name" value="RA_dom"/>
</dbReference>
<protein>
    <recommendedName>
        <fullName evidence="1">Ras-associating domain-containing protein</fullName>
    </recommendedName>
</protein>
<comment type="caution">
    <text evidence="2">The sequence shown here is derived from an EMBL/GenBank/DDBJ whole genome shotgun (WGS) entry which is preliminary data.</text>
</comment>
<proteinExistence type="predicted"/>
<reference evidence="2" key="1">
    <citation type="submission" date="2021-06" db="EMBL/GenBank/DDBJ databases">
        <authorList>
            <person name="Hodson N. C."/>
            <person name="Mongue J. A."/>
            <person name="Jaron S. K."/>
        </authorList>
    </citation>
    <scope>NUCLEOTIDE SEQUENCE</scope>
</reference>
<evidence type="ECO:0000313" key="3">
    <source>
        <dbReference type="Proteomes" id="UP000708208"/>
    </source>
</evidence>
<accession>A0A8J2KJP4</accession>
<dbReference type="OrthoDB" id="2428204at2759"/>
<dbReference type="EMBL" id="CAJVCH010137439">
    <property type="protein sequence ID" value="CAG7726581.1"/>
    <property type="molecule type" value="Genomic_DNA"/>
</dbReference>
<dbReference type="GO" id="GO:0007165">
    <property type="term" value="P:signal transduction"/>
    <property type="evidence" value="ECO:0007669"/>
    <property type="project" value="InterPro"/>
</dbReference>